<feature type="chain" id="PRO_5040727692" description="Transmembrane protein" evidence="3">
    <location>
        <begin position="28"/>
        <end position="728"/>
    </location>
</feature>
<dbReference type="AlphaFoldDB" id="A0A9W8E5R9"/>
<evidence type="ECO:0000313" key="4">
    <source>
        <dbReference type="EMBL" id="KAJ1960315.1"/>
    </source>
</evidence>
<keyword evidence="3" id="KW-0732">Signal</keyword>
<feature type="transmembrane region" description="Helical" evidence="2">
    <location>
        <begin position="285"/>
        <end position="306"/>
    </location>
</feature>
<feature type="transmembrane region" description="Helical" evidence="2">
    <location>
        <begin position="318"/>
        <end position="340"/>
    </location>
</feature>
<feature type="region of interest" description="Disordered" evidence="1">
    <location>
        <begin position="631"/>
        <end position="669"/>
    </location>
</feature>
<feature type="compositionally biased region" description="Low complexity" evidence="1">
    <location>
        <begin position="637"/>
        <end position="657"/>
    </location>
</feature>
<accession>A0A9W8E5R9</accession>
<dbReference type="EMBL" id="JANBPY010001374">
    <property type="protein sequence ID" value="KAJ1960315.1"/>
    <property type="molecule type" value="Genomic_DNA"/>
</dbReference>
<feature type="transmembrane region" description="Helical" evidence="2">
    <location>
        <begin position="432"/>
        <end position="458"/>
    </location>
</feature>
<feature type="compositionally biased region" description="Polar residues" evidence="1">
    <location>
        <begin position="697"/>
        <end position="708"/>
    </location>
</feature>
<gene>
    <name evidence="4" type="ORF">IWQ62_004277</name>
</gene>
<keyword evidence="2" id="KW-1133">Transmembrane helix</keyword>
<evidence type="ECO:0000256" key="1">
    <source>
        <dbReference type="SAM" id="MobiDB-lite"/>
    </source>
</evidence>
<keyword evidence="2" id="KW-0812">Transmembrane</keyword>
<keyword evidence="5" id="KW-1185">Reference proteome</keyword>
<name>A0A9W8E5R9_9FUNG</name>
<evidence type="ECO:0008006" key="6">
    <source>
        <dbReference type="Google" id="ProtNLM"/>
    </source>
</evidence>
<feature type="region of interest" description="Disordered" evidence="1">
    <location>
        <begin position="697"/>
        <end position="728"/>
    </location>
</feature>
<feature type="region of interest" description="Disordered" evidence="1">
    <location>
        <begin position="472"/>
        <end position="493"/>
    </location>
</feature>
<feature type="transmembrane region" description="Helical" evidence="2">
    <location>
        <begin position="256"/>
        <end position="273"/>
    </location>
</feature>
<organism evidence="4 5">
    <name type="scientific">Dispira parvispora</name>
    <dbReference type="NCBI Taxonomy" id="1520584"/>
    <lineage>
        <taxon>Eukaryota</taxon>
        <taxon>Fungi</taxon>
        <taxon>Fungi incertae sedis</taxon>
        <taxon>Zoopagomycota</taxon>
        <taxon>Kickxellomycotina</taxon>
        <taxon>Dimargaritomycetes</taxon>
        <taxon>Dimargaritales</taxon>
        <taxon>Dimargaritaceae</taxon>
        <taxon>Dispira</taxon>
    </lineage>
</organism>
<keyword evidence="2" id="KW-0472">Membrane</keyword>
<feature type="transmembrane region" description="Helical" evidence="2">
    <location>
        <begin position="360"/>
        <end position="380"/>
    </location>
</feature>
<feature type="signal peptide" evidence="3">
    <location>
        <begin position="1"/>
        <end position="27"/>
    </location>
</feature>
<evidence type="ECO:0000256" key="3">
    <source>
        <dbReference type="SAM" id="SignalP"/>
    </source>
</evidence>
<protein>
    <recommendedName>
        <fullName evidence="6">Transmembrane protein</fullName>
    </recommendedName>
</protein>
<dbReference type="Proteomes" id="UP001150925">
    <property type="component" value="Unassembled WGS sequence"/>
</dbReference>
<comment type="caution">
    <text evidence="4">The sequence shown here is derived from an EMBL/GenBank/DDBJ whole genome shotgun (WGS) entry which is preliminary data.</text>
</comment>
<evidence type="ECO:0000256" key="2">
    <source>
        <dbReference type="SAM" id="Phobius"/>
    </source>
</evidence>
<sequence>MWLSPKRWCGLIFLGISLLGWSTKCQGEIQFIQSSDVIHTASSHDPYLFSQPHFNITGLMMVGNFRPTIRGCELEEPLLSLPSRLDIQNRSGVTKSILFFPYFTSHCDSLSTLVSQVATRWEPAVMKLGYPKPEVIMFAFEAPSGNNKYFGAPFDRNVEISLLDQWPYRYAAFNPNESRMLRKLIQAAQWTQINGNATEIFVSVTQEEGPWNSLLASAPFIVLHWCLTIIGSLACLAVIGWLGYQYKVGFWRVDQRLGLFGIGTTYMIIRIAFPPAKELDMVPDTLVQISFVLGCVVYALFATWWVRITQPLCALRNCRWLLCCLWFTVANSVVMTLLTLCLRTFFSDQVDVKLIRFSTISLSTVLINMCNVWLSVLTFLAWKRMRFLRIPPQIRKNHHKVTILISVAMSAMSIVCFAQQRMDGFQPISPTWFILVFVSMTIASLILIGATFYATAFYQSLQADSKAFDAGENPDDLSEYSPSTGDTSPRGCSPSLDASIGKGYFSSQHRPLSSRPNLFNSLTWGRFRRKKKTWSVLASSSPPSLSTQPMKGDPNEASAFLMTHQKTGDASPPILTVTPPGALLPVERTRGEMSLGGTISQRLSPLNSGNDWESCPGKVVADTRDSVEGAHSSVTNLLRQQTSSTSLPTSSVLPLRPLKGHRKPRPTSIALRFPEPSARSSLEQGFTSVFTSFPLTPTFSGESTTSRAQRSRDFQRYSLRSNNDRSQH</sequence>
<reference evidence="4" key="1">
    <citation type="submission" date="2022-07" db="EMBL/GenBank/DDBJ databases">
        <title>Phylogenomic reconstructions and comparative analyses of Kickxellomycotina fungi.</title>
        <authorList>
            <person name="Reynolds N.K."/>
            <person name="Stajich J.E."/>
            <person name="Barry K."/>
            <person name="Grigoriev I.V."/>
            <person name="Crous P."/>
            <person name="Smith M.E."/>
        </authorList>
    </citation>
    <scope>NUCLEOTIDE SEQUENCE</scope>
    <source>
        <strain evidence="4">RSA 1196</strain>
    </source>
</reference>
<feature type="transmembrane region" description="Helical" evidence="2">
    <location>
        <begin position="401"/>
        <end position="420"/>
    </location>
</feature>
<evidence type="ECO:0000313" key="5">
    <source>
        <dbReference type="Proteomes" id="UP001150925"/>
    </source>
</evidence>
<feature type="transmembrane region" description="Helical" evidence="2">
    <location>
        <begin position="222"/>
        <end position="244"/>
    </location>
</feature>
<dbReference type="OrthoDB" id="5713523at2759"/>
<proteinExistence type="predicted"/>